<proteinExistence type="inferred from homology"/>
<evidence type="ECO:0000313" key="6">
    <source>
        <dbReference type="EMBL" id="CYV43426.1"/>
    </source>
</evidence>
<dbReference type="Pfam" id="PF01844">
    <property type="entry name" value="HNH"/>
    <property type="match status" value="1"/>
</dbReference>
<dbReference type="PANTHER" id="PTHR41286">
    <property type="entry name" value="HNH NUCLEASE YAJD-RELATED"/>
    <property type="match status" value="1"/>
</dbReference>
<gene>
    <name evidence="6" type="ORF">ERS132426_01602</name>
</gene>
<dbReference type="Proteomes" id="UP000074850">
    <property type="component" value="Unassembled WGS sequence"/>
</dbReference>
<reference evidence="6 7" key="1">
    <citation type="submission" date="2016-02" db="EMBL/GenBank/DDBJ databases">
        <authorList>
            <consortium name="Pathogen Informatics"/>
        </authorList>
    </citation>
    <scope>NUCLEOTIDE SEQUENCE [LARGE SCALE GENOMIC DNA]</scope>
    <source>
        <strain evidence="6 7">LSS64</strain>
    </source>
</reference>
<accession>A0A0Z8IXB1</accession>
<evidence type="ECO:0000256" key="4">
    <source>
        <dbReference type="ARBA" id="ARBA00040194"/>
    </source>
</evidence>
<dbReference type="GO" id="GO:0005829">
    <property type="term" value="C:cytosol"/>
    <property type="evidence" value="ECO:0007669"/>
    <property type="project" value="TreeGrafter"/>
</dbReference>
<sequence>MKPQKLTMSNGRRVIADYDSRKEEYQSYNKTRWQYNKRAMQFYNSAIWRKTSKQVLLANDYICAVCGGEATMTDHIISVKKDWSKRLDWDNLQPICKACNDAKGSWN</sequence>
<keyword evidence="1" id="KW-0540">Nuclease</keyword>
<keyword evidence="2" id="KW-0378">Hydrolase</keyword>
<dbReference type="InterPro" id="IPR002711">
    <property type="entry name" value="HNH"/>
</dbReference>
<evidence type="ECO:0000256" key="1">
    <source>
        <dbReference type="ARBA" id="ARBA00022722"/>
    </source>
</evidence>
<keyword evidence="6" id="KW-0255">Endonuclease</keyword>
<dbReference type="GO" id="GO:0008270">
    <property type="term" value="F:zinc ion binding"/>
    <property type="evidence" value="ECO:0007669"/>
    <property type="project" value="InterPro"/>
</dbReference>
<comment type="similarity">
    <text evidence="3">Belongs to the HNH nuclease family.</text>
</comment>
<dbReference type="Gene3D" id="1.10.30.50">
    <property type="match status" value="1"/>
</dbReference>
<dbReference type="PANTHER" id="PTHR41286:SF1">
    <property type="entry name" value="HNH NUCLEASE YAJD-RELATED"/>
    <property type="match status" value="1"/>
</dbReference>
<feature type="domain" description="HNH nuclease" evidence="5">
    <location>
        <begin position="51"/>
        <end position="101"/>
    </location>
</feature>
<dbReference type="GO" id="GO:0003676">
    <property type="term" value="F:nucleic acid binding"/>
    <property type="evidence" value="ECO:0007669"/>
    <property type="project" value="InterPro"/>
</dbReference>
<dbReference type="CDD" id="cd00085">
    <property type="entry name" value="HNHc"/>
    <property type="match status" value="1"/>
</dbReference>
<evidence type="ECO:0000259" key="5">
    <source>
        <dbReference type="SMART" id="SM00507"/>
    </source>
</evidence>
<dbReference type="RefSeq" id="WP_044760802.1">
    <property type="nucleotide sequence ID" value="NZ_CEFC01000369.1"/>
</dbReference>
<name>A0A0Z8IXB1_STRSU</name>
<dbReference type="InterPro" id="IPR003615">
    <property type="entry name" value="HNH_nuc"/>
</dbReference>
<dbReference type="EMBL" id="FIHM01000039">
    <property type="protein sequence ID" value="CYV43426.1"/>
    <property type="molecule type" value="Genomic_DNA"/>
</dbReference>
<evidence type="ECO:0000313" key="7">
    <source>
        <dbReference type="Proteomes" id="UP000074850"/>
    </source>
</evidence>
<evidence type="ECO:0000256" key="2">
    <source>
        <dbReference type="ARBA" id="ARBA00022801"/>
    </source>
</evidence>
<protein>
    <recommendedName>
        <fullName evidence="4">Putative HNH nuclease YajD</fullName>
    </recommendedName>
</protein>
<dbReference type="GO" id="GO:0004519">
    <property type="term" value="F:endonuclease activity"/>
    <property type="evidence" value="ECO:0007669"/>
    <property type="project" value="UniProtKB-KW"/>
</dbReference>
<dbReference type="AlphaFoldDB" id="A0A0Z8IXB1"/>
<dbReference type="SMART" id="SM00507">
    <property type="entry name" value="HNHc"/>
    <property type="match status" value="1"/>
</dbReference>
<evidence type="ECO:0000256" key="3">
    <source>
        <dbReference type="ARBA" id="ARBA00038412"/>
    </source>
</evidence>
<dbReference type="GO" id="GO:0016787">
    <property type="term" value="F:hydrolase activity"/>
    <property type="evidence" value="ECO:0007669"/>
    <property type="project" value="UniProtKB-KW"/>
</dbReference>
<organism evidence="6 7">
    <name type="scientific">Streptococcus suis</name>
    <dbReference type="NCBI Taxonomy" id="1307"/>
    <lineage>
        <taxon>Bacteria</taxon>
        <taxon>Bacillati</taxon>
        <taxon>Bacillota</taxon>
        <taxon>Bacilli</taxon>
        <taxon>Lactobacillales</taxon>
        <taxon>Streptococcaceae</taxon>
        <taxon>Streptococcus</taxon>
    </lineage>
</organism>